<dbReference type="InterPro" id="IPR002645">
    <property type="entry name" value="STAS_dom"/>
</dbReference>
<keyword evidence="3" id="KW-1185">Reference proteome</keyword>
<dbReference type="PANTHER" id="PTHR33495:SF2">
    <property type="entry name" value="ANTI-SIGMA FACTOR ANTAGONIST TM_1081-RELATED"/>
    <property type="match status" value="1"/>
</dbReference>
<dbReference type="Proteomes" id="UP000187191">
    <property type="component" value="Chromosome"/>
</dbReference>
<dbReference type="Gene3D" id="3.30.750.24">
    <property type="entry name" value="STAS domain"/>
    <property type="match status" value="1"/>
</dbReference>
<dbReference type="Pfam" id="PF01740">
    <property type="entry name" value="STAS"/>
    <property type="match status" value="1"/>
</dbReference>
<proteinExistence type="predicted"/>
<dbReference type="PANTHER" id="PTHR33495">
    <property type="entry name" value="ANTI-SIGMA FACTOR ANTAGONIST TM_1081-RELATED-RELATED"/>
    <property type="match status" value="1"/>
</dbReference>
<gene>
    <name evidence="2" type="ORF">A7J05_01195</name>
</gene>
<feature type="domain" description="STAS" evidence="1">
    <location>
        <begin position="32"/>
        <end position="134"/>
    </location>
</feature>
<accession>A0ABM6GLD5</accession>
<protein>
    <submittedName>
        <fullName evidence="2">Anti-anti-sigma factor</fullName>
    </submittedName>
</protein>
<sequence>MPGNEAALPTLASSTSATLAPEQITPRTSYGLEVRWYEYRGTCVIVAAGEYDMGSVTPLQEALHTAAKRYPKVVLETSGVTFADSSFLDLLLLTHQMGTLRLVAPSAQVRRLCELTGVDSVLVIRQTIEDATAA</sequence>
<evidence type="ECO:0000313" key="2">
    <source>
        <dbReference type="EMBL" id="APY84567.1"/>
    </source>
</evidence>
<dbReference type="SUPFAM" id="SSF52091">
    <property type="entry name" value="SpoIIaa-like"/>
    <property type="match status" value="1"/>
</dbReference>
<dbReference type="RefSeq" id="WP_076682033.1">
    <property type="nucleotide sequence ID" value="NZ_CP015588.1"/>
</dbReference>
<dbReference type="CDD" id="cd07043">
    <property type="entry name" value="STAS_anti-anti-sigma_factors"/>
    <property type="match status" value="1"/>
</dbReference>
<evidence type="ECO:0000313" key="3">
    <source>
        <dbReference type="Proteomes" id="UP000187191"/>
    </source>
</evidence>
<dbReference type="PROSITE" id="PS50801">
    <property type="entry name" value="STAS"/>
    <property type="match status" value="1"/>
</dbReference>
<evidence type="ECO:0000259" key="1">
    <source>
        <dbReference type="PROSITE" id="PS50801"/>
    </source>
</evidence>
<dbReference type="EMBL" id="CP015588">
    <property type="protein sequence ID" value="APY84567.1"/>
    <property type="molecule type" value="Genomic_DNA"/>
</dbReference>
<reference evidence="2 3" key="1">
    <citation type="submission" date="2016-05" db="EMBL/GenBank/DDBJ databases">
        <authorList>
            <person name="Gu J."/>
        </authorList>
    </citation>
    <scope>NUCLEOTIDE SEQUENCE [LARGE SCALE GENOMIC DNA]</scope>
    <source>
        <strain evidence="2 3">ACCC40021</strain>
    </source>
</reference>
<organism evidence="2 3">
    <name type="scientific">Streptomyces alfalfae</name>
    <dbReference type="NCBI Taxonomy" id="1642299"/>
    <lineage>
        <taxon>Bacteria</taxon>
        <taxon>Bacillati</taxon>
        <taxon>Actinomycetota</taxon>
        <taxon>Actinomycetes</taxon>
        <taxon>Kitasatosporales</taxon>
        <taxon>Streptomycetaceae</taxon>
        <taxon>Streptomyces</taxon>
    </lineage>
</organism>
<dbReference type="InterPro" id="IPR036513">
    <property type="entry name" value="STAS_dom_sf"/>
</dbReference>
<name>A0ABM6GLD5_9ACTN</name>